<dbReference type="AlphaFoldDB" id="A0A0W0SFD3"/>
<dbReference type="InterPro" id="IPR004027">
    <property type="entry name" value="SEC_C_motif"/>
</dbReference>
<proteinExistence type="predicted"/>
<feature type="domain" description="YchJ-like middle NTF2-like" evidence="1">
    <location>
        <begin position="28"/>
        <end position="127"/>
    </location>
</feature>
<dbReference type="InterPro" id="IPR032710">
    <property type="entry name" value="NTF2-like_dom_sf"/>
</dbReference>
<organism evidence="2 3">
    <name type="scientific">Legionella brunensis</name>
    <dbReference type="NCBI Taxonomy" id="29422"/>
    <lineage>
        <taxon>Bacteria</taxon>
        <taxon>Pseudomonadati</taxon>
        <taxon>Pseudomonadota</taxon>
        <taxon>Gammaproteobacteria</taxon>
        <taxon>Legionellales</taxon>
        <taxon>Legionellaceae</taxon>
        <taxon>Legionella</taxon>
    </lineage>
</organism>
<evidence type="ECO:0000313" key="2">
    <source>
        <dbReference type="EMBL" id="KTC81605.1"/>
    </source>
</evidence>
<name>A0A0W0SFD3_9GAMM</name>
<dbReference type="RefSeq" id="WP_058442111.1">
    <property type="nucleotide sequence ID" value="NZ_CAAAHU010000005.1"/>
</dbReference>
<comment type="caution">
    <text evidence="2">The sequence shown here is derived from an EMBL/GenBank/DDBJ whole genome shotgun (WGS) entry which is preliminary data.</text>
</comment>
<dbReference type="Proteomes" id="UP000054742">
    <property type="component" value="Unassembled WGS sequence"/>
</dbReference>
<dbReference type="STRING" id="29422.Lbru_2125"/>
<dbReference type="PANTHER" id="PTHR33747">
    <property type="entry name" value="UPF0225 PROTEIN SCO1677"/>
    <property type="match status" value="1"/>
</dbReference>
<dbReference type="SUPFAM" id="SSF103642">
    <property type="entry name" value="Sec-C motif"/>
    <property type="match status" value="1"/>
</dbReference>
<keyword evidence="3" id="KW-1185">Reference proteome</keyword>
<evidence type="ECO:0000313" key="3">
    <source>
        <dbReference type="Proteomes" id="UP000054742"/>
    </source>
</evidence>
<sequence>MNKCPCGSALDYLTCCGTYIEGFSVPQTPEALMRSRYTAYSQANIDYIKQTMRGQPLIGFNETEAAVWAKQVIWLGLQVIKAFNDEANPNKGYVEFIARFKENNRLQTIHELSEFQCIDSVWFYTAGQKPEAEPQSKQKTPRNAPCPCGSQKKFKNCCLK</sequence>
<dbReference type="SUPFAM" id="SSF54427">
    <property type="entry name" value="NTF2-like"/>
    <property type="match status" value="1"/>
</dbReference>
<dbReference type="PATRIC" id="fig|29422.6.peg.2266"/>
<dbReference type="PANTHER" id="PTHR33747:SF1">
    <property type="entry name" value="ADENYLATE CYCLASE-ASSOCIATED CAP C-TERMINAL DOMAIN-CONTAINING PROTEIN"/>
    <property type="match status" value="1"/>
</dbReference>
<dbReference type="OrthoDB" id="21421at2"/>
<protein>
    <submittedName>
        <fullName evidence="2">Putative SEC-C motif domain protein</fullName>
    </submittedName>
</protein>
<dbReference type="EMBL" id="LNXV01000029">
    <property type="protein sequence ID" value="KTC81605.1"/>
    <property type="molecule type" value="Genomic_DNA"/>
</dbReference>
<gene>
    <name evidence="2" type="ORF">Lbru_2125</name>
</gene>
<dbReference type="Pfam" id="PF02810">
    <property type="entry name" value="SEC-C"/>
    <property type="match status" value="1"/>
</dbReference>
<dbReference type="Gene3D" id="3.10.450.50">
    <property type="match status" value="1"/>
</dbReference>
<reference evidence="2 3" key="1">
    <citation type="submission" date="2015-11" db="EMBL/GenBank/DDBJ databases">
        <title>Genomic analysis of 38 Legionella species identifies large and diverse effector repertoires.</title>
        <authorList>
            <person name="Burstein D."/>
            <person name="Amaro F."/>
            <person name="Zusman T."/>
            <person name="Lifshitz Z."/>
            <person name="Cohen O."/>
            <person name="Gilbert J.A."/>
            <person name="Pupko T."/>
            <person name="Shuman H.A."/>
            <person name="Segal G."/>
        </authorList>
    </citation>
    <scope>NUCLEOTIDE SEQUENCE [LARGE SCALE GENOMIC DNA]</scope>
    <source>
        <strain evidence="2 3">ATCC 43878</strain>
    </source>
</reference>
<evidence type="ECO:0000259" key="1">
    <source>
        <dbReference type="Pfam" id="PF17775"/>
    </source>
</evidence>
<dbReference type="InterPro" id="IPR048469">
    <property type="entry name" value="YchJ-like_M"/>
</dbReference>
<dbReference type="Pfam" id="PF17775">
    <property type="entry name" value="YchJ_M-like"/>
    <property type="match status" value="1"/>
</dbReference>
<accession>A0A0W0SFD3</accession>